<keyword evidence="3" id="KW-1185">Reference proteome</keyword>
<reference evidence="2 3" key="1">
    <citation type="submission" date="2018-10" db="EMBL/GenBank/DDBJ databases">
        <title>Ulvibacterium marinum gen. nov., sp. nov., a novel marine bacterium of the family Flavobacteriaceae, isolated from a culture of the green alga Ulva prolifera.</title>
        <authorList>
            <person name="Zhang Z."/>
        </authorList>
    </citation>
    <scope>NUCLEOTIDE SEQUENCE [LARGE SCALE GENOMIC DNA]</scope>
    <source>
        <strain evidence="2 3">CCMM003</strain>
    </source>
</reference>
<dbReference type="OrthoDB" id="978006at2"/>
<dbReference type="RefSeq" id="WP_120711227.1">
    <property type="nucleotide sequence ID" value="NZ_RBCJ01000002.1"/>
</dbReference>
<dbReference type="Proteomes" id="UP000276603">
    <property type="component" value="Unassembled WGS sequence"/>
</dbReference>
<gene>
    <name evidence="2" type="ORF">D7Z94_08975</name>
</gene>
<dbReference type="EMBL" id="RBCJ01000002">
    <property type="protein sequence ID" value="RKN81070.1"/>
    <property type="molecule type" value="Genomic_DNA"/>
</dbReference>
<protein>
    <submittedName>
        <fullName evidence="2">Uncharacterized protein</fullName>
    </submittedName>
</protein>
<comment type="caution">
    <text evidence="2">The sequence shown here is derived from an EMBL/GenBank/DDBJ whole genome shotgun (WGS) entry which is preliminary data.</text>
</comment>
<proteinExistence type="predicted"/>
<name>A0A3B0C7G6_9FLAO</name>
<keyword evidence="1" id="KW-0732">Signal</keyword>
<feature type="chain" id="PRO_5017446445" evidence="1">
    <location>
        <begin position="19"/>
        <end position="230"/>
    </location>
</feature>
<evidence type="ECO:0000256" key="1">
    <source>
        <dbReference type="SAM" id="SignalP"/>
    </source>
</evidence>
<organism evidence="2 3">
    <name type="scientific">Ulvibacterium marinum</name>
    <dbReference type="NCBI Taxonomy" id="2419782"/>
    <lineage>
        <taxon>Bacteria</taxon>
        <taxon>Pseudomonadati</taxon>
        <taxon>Bacteroidota</taxon>
        <taxon>Flavobacteriia</taxon>
        <taxon>Flavobacteriales</taxon>
        <taxon>Flavobacteriaceae</taxon>
        <taxon>Ulvibacterium</taxon>
    </lineage>
</organism>
<accession>A0A3B0C7G6</accession>
<evidence type="ECO:0000313" key="3">
    <source>
        <dbReference type="Proteomes" id="UP000276603"/>
    </source>
</evidence>
<sequence length="230" mass="27150">MRKLTGLIFFLISFCVVAQIDSGSNQVDMELASFVNPRPEYDNSEGSRYLFEDFTPAKINDSQKTHLVRFDVVENTIEIQKSETKIISLPKDQEYTIELLNGSNKIYRTLSYNDKKGDLKITFFEEIKKTHHYTLYSKEQIFYVPPKETKVHYEESKYGKFIEGRTKYYFVEHSPESSRLIEIPKKKKTLINLFGKYSSPMAQFIKKEKIKIEEEEDAFKILDHYFKLKS</sequence>
<dbReference type="AlphaFoldDB" id="A0A3B0C7G6"/>
<evidence type="ECO:0000313" key="2">
    <source>
        <dbReference type="EMBL" id="RKN81070.1"/>
    </source>
</evidence>
<feature type="signal peptide" evidence="1">
    <location>
        <begin position="1"/>
        <end position="18"/>
    </location>
</feature>